<evidence type="ECO:0000313" key="3">
    <source>
        <dbReference type="Proteomes" id="UP000037239"/>
    </source>
</evidence>
<dbReference type="RefSeq" id="WP_052825821.1">
    <property type="nucleotide sequence ID" value="NZ_AWFK01000003.1"/>
</dbReference>
<feature type="compositionally biased region" description="Polar residues" evidence="1">
    <location>
        <begin position="117"/>
        <end position="126"/>
    </location>
</feature>
<dbReference type="EMBL" id="AWFK01000003">
    <property type="protein sequence ID" value="KOA51666.1"/>
    <property type="molecule type" value="Genomic_DNA"/>
</dbReference>
<dbReference type="Proteomes" id="UP000037239">
    <property type="component" value="Unassembled WGS sequence"/>
</dbReference>
<gene>
    <name evidence="2" type="ORF">BAAM0483_01470</name>
</gene>
<protein>
    <submittedName>
        <fullName evidence="2">Uncharacterized protein</fullName>
    </submittedName>
</protein>
<comment type="caution">
    <text evidence="2">The sequence shown here is derived from an EMBL/GenBank/DDBJ whole genome shotgun (WGS) entry which is preliminary data.</text>
</comment>
<dbReference type="AlphaFoldDB" id="A0AB34TB76"/>
<feature type="region of interest" description="Disordered" evidence="1">
    <location>
        <begin position="96"/>
        <end position="174"/>
    </location>
</feature>
<organism evidence="2 3">
    <name type="scientific">Bifidobacterium animalis subsp. animalis MCC 0483</name>
    <dbReference type="NCBI Taxonomy" id="1365955"/>
    <lineage>
        <taxon>Bacteria</taxon>
        <taxon>Bacillati</taxon>
        <taxon>Actinomycetota</taxon>
        <taxon>Actinomycetes</taxon>
        <taxon>Bifidobacteriales</taxon>
        <taxon>Bifidobacteriaceae</taxon>
        <taxon>Bifidobacterium</taxon>
    </lineage>
</organism>
<evidence type="ECO:0000313" key="2">
    <source>
        <dbReference type="EMBL" id="KOA51666.1"/>
    </source>
</evidence>
<name>A0AB34TB76_9BIFI</name>
<proteinExistence type="predicted"/>
<evidence type="ECO:0000256" key="1">
    <source>
        <dbReference type="SAM" id="MobiDB-lite"/>
    </source>
</evidence>
<sequence>MSTTGYAKLQNDFWRSPKGMKLKKRNPSAGFLYILAISYAADNLTDGHISEDVAYYALDATDEQIAFLVDNGYWDESDTGDGWMIHDYLEHQNSREQIETTRAKDRARKARKKADSDTTPDGFQSDSARKPDGWRAEGLNTKHKTQNQNSSSSEEEEDAHERAASAATVEENRMGESEVIDLWEPSPACQGHADELERAGRPHIDLDQLAITFRNKLHARGLAAYRLRPVAESLDAEFRTWITKECDFIEERAARNGPTHTPPRMTSTPHEHTATCKHVLELMNPLRGDYPQNPNGFGPSEEFTADCQMVADRLNAGDSPQQALQSINRNTQSA</sequence>
<reference evidence="2 3" key="1">
    <citation type="journal article" date="2015" name="Int J Genomics">
        <title>Comparative Genomics Revealed Genetic Diversity and Species/Strain-Level Differences in Carbohydrate Metabolism of Three Probiotic Bifidobacterial Species.</title>
        <authorList>
            <person name="Odamaki T."/>
            <person name="Horigome A."/>
            <person name="Sugahara H."/>
            <person name="Hashikura N."/>
            <person name="Minami J."/>
            <person name="Xiao J.Z."/>
            <person name="Abe F."/>
        </authorList>
    </citation>
    <scope>NUCLEOTIDE SEQUENCE [LARGE SCALE GENOMIC DNA]</scope>
    <source>
        <strain evidence="2 3">MCC 0483</strain>
    </source>
</reference>
<accession>A0AB34TB76</accession>